<protein>
    <submittedName>
        <fullName evidence="1">Uncharacterized protein</fullName>
    </submittedName>
</protein>
<evidence type="ECO:0000313" key="1">
    <source>
        <dbReference type="EMBL" id="GGH78099.1"/>
    </source>
</evidence>
<name>A0ABQ1ZSA4_9BACL</name>
<proteinExistence type="predicted"/>
<dbReference type="RefSeq" id="WP_172247369.1">
    <property type="nucleotide sequence ID" value="NZ_BMDD01000002.1"/>
</dbReference>
<gene>
    <name evidence="1" type="ORF">GCM10007362_22870</name>
</gene>
<dbReference type="EMBL" id="BMDD01000002">
    <property type="protein sequence ID" value="GGH78099.1"/>
    <property type="molecule type" value="Genomic_DNA"/>
</dbReference>
<keyword evidence="2" id="KW-1185">Reference proteome</keyword>
<accession>A0ABQ1ZSA4</accession>
<comment type="caution">
    <text evidence="1">The sequence shown here is derived from an EMBL/GenBank/DDBJ whole genome shotgun (WGS) entry which is preliminary data.</text>
</comment>
<dbReference type="Proteomes" id="UP000605427">
    <property type="component" value="Unassembled WGS sequence"/>
</dbReference>
<evidence type="ECO:0000313" key="2">
    <source>
        <dbReference type="Proteomes" id="UP000605427"/>
    </source>
</evidence>
<reference evidence="2" key="1">
    <citation type="journal article" date="2019" name="Int. J. Syst. Evol. Microbiol.">
        <title>The Global Catalogue of Microorganisms (GCM) 10K type strain sequencing project: providing services to taxonomists for standard genome sequencing and annotation.</title>
        <authorList>
            <consortium name="The Broad Institute Genomics Platform"/>
            <consortium name="The Broad Institute Genome Sequencing Center for Infectious Disease"/>
            <person name="Wu L."/>
            <person name="Ma J."/>
        </authorList>
    </citation>
    <scope>NUCLEOTIDE SEQUENCE [LARGE SCALE GENOMIC DNA]</scope>
    <source>
        <strain evidence="2">CCM 8702</strain>
    </source>
</reference>
<organism evidence="1 2">
    <name type="scientific">Saccharibacillus endophyticus</name>
    <dbReference type="NCBI Taxonomy" id="2060666"/>
    <lineage>
        <taxon>Bacteria</taxon>
        <taxon>Bacillati</taxon>
        <taxon>Bacillota</taxon>
        <taxon>Bacilli</taxon>
        <taxon>Bacillales</taxon>
        <taxon>Paenibacillaceae</taxon>
        <taxon>Saccharibacillus</taxon>
    </lineage>
</organism>
<sequence>MNVKGILQKVLNRIPKEAAVGIINEKTGWTPEKKPKKKEDIKEKFLELSEVIREDEIEDFVQMAVMRKNIGLPTYTYKINNVKFLENLTEEQIKQKFSIEDRTFKDVYVISTNLEYQKDMITFNFRVKEFESQWRTGVNNLTSLSAVYTSIVTLNLTNNVVSVFTGNHSIQEVLVDFMIQNFSFPITAYSLKEHTNQINALSSSVSFKTALLLDFISFRLQQKGIEANFKEIKFFNGTKNKKDGIKDVAIGGRALLASQLACEYITIGSEIVFFSTDMLFNQVPFSVKVYLKGSKRDTLKIVILDVDDEEVKSELIEIIQSEYIDMCNNGLKSVDSTKELLSTIASKYFNQDQLVNRVVQDNALKSIGLVREMTALYENQEEEEVIKLVKEFVTVTKTILDSTGYDQNDDNLNALNLFAGIQDSSVLDEDEELYRDEEAIEE</sequence>